<dbReference type="EMBL" id="CADCTZ010000784">
    <property type="protein sequence ID" value="CAA9366211.1"/>
    <property type="molecule type" value="Genomic_DNA"/>
</dbReference>
<dbReference type="AlphaFoldDB" id="A0A6J4MQY9"/>
<evidence type="ECO:0000313" key="1">
    <source>
        <dbReference type="EMBL" id="CAA9366211.1"/>
    </source>
</evidence>
<accession>A0A6J4MQY9</accession>
<feature type="non-terminal residue" evidence="1">
    <location>
        <position position="38"/>
    </location>
</feature>
<protein>
    <submittedName>
        <fullName evidence="1">Uncharacterized protein</fullName>
    </submittedName>
</protein>
<organism evidence="1">
    <name type="scientific">uncultured Microcoleus sp</name>
    <dbReference type="NCBI Taxonomy" id="259945"/>
    <lineage>
        <taxon>Bacteria</taxon>
        <taxon>Bacillati</taxon>
        <taxon>Cyanobacteriota</taxon>
        <taxon>Cyanophyceae</taxon>
        <taxon>Oscillatoriophycideae</taxon>
        <taxon>Oscillatoriales</taxon>
        <taxon>Microcoleaceae</taxon>
        <taxon>Microcoleus</taxon>
        <taxon>environmental samples</taxon>
    </lineage>
</organism>
<feature type="non-terminal residue" evidence="1">
    <location>
        <position position="1"/>
    </location>
</feature>
<name>A0A6J4MQY9_9CYAN</name>
<reference evidence="1" key="1">
    <citation type="submission" date="2020-02" db="EMBL/GenBank/DDBJ databases">
        <authorList>
            <person name="Meier V. D."/>
        </authorList>
    </citation>
    <scope>NUCLEOTIDE SEQUENCE</scope>
    <source>
        <strain evidence="1">AVDCRST_MAG84</strain>
    </source>
</reference>
<sequence>DSSRSNNNKFYPNWQKLHTQKTVFSTTVKGCNERSILV</sequence>
<gene>
    <name evidence="1" type="ORF">AVDCRST_MAG84-3848</name>
</gene>
<proteinExistence type="predicted"/>